<sequence length="200" mass="22044">MSDLISLPESVAQSAYFWEGAILAANLTVKPLEPEMWASELCGEEFEAVKPSIIEQINAQYGKLKANQYSVLELTNNDPEHLADLAEGFLAIWPIVETEWQSTEVADGTVRMLSALLTTLSLLADEEQTHQQMKEAGFEELPQIADLQPQLDLMINEVAQAADEHMVGNKSQTLNPFKDVGRNDLCPCGSGKKFKKCCGS</sequence>
<dbReference type="EMBL" id="BJLF01000011">
    <property type="protein sequence ID" value="GEA51585.1"/>
    <property type="molecule type" value="Genomic_DNA"/>
</dbReference>
<dbReference type="AlphaFoldDB" id="A0A4Y3HX20"/>
<proteinExistence type="predicted"/>
<evidence type="ECO:0000313" key="2">
    <source>
        <dbReference type="Proteomes" id="UP000318717"/>
    </source>
</evidence>
<dbReference type="RefSeq" id="WP_141346065.1">
    <property type="nucleotide sequence ID" value="NZ_BJLF01000011.1"/>
</dbReference>
<reference evidence="1 2" key="1">
    <citation type="submission" date="2019-06" db="EMBL/GenBank/DDBJ databases">
        <title>Whole genome shotgun sequence of Vibrio inusitatus NBRC 102082.</title>
        <authorList>
            <person name="Hosoyama A."/>
            <person name="Uohara A."/>
            <person name="Ohji S."/>
            <person name="Ichikawa N."/>
        </authorList>
    </citation>
    <scope>NUCLEOTIDE SEQUENCE [LARGE SCALE GENOMIC DNA]</scope>
    <source>
        <strain evidence="1 2">NBRC 102082</strain>
    </source>
</reference>
<dbReference type="PANTHER" id="PTHR33747:SF1">
    <property type="entry name" value="ADENYLATE CYCLASE-ASSOCIATED CAP C-TERMINAL DOMAIN-CONTAINING PROTEIN"/>
    <property type="match status" value="1"/>
</dbReference>
<dbReference type="Gene3D" id="3.10.450.50">
    <property type="match status" value="1"/>
</dbReference>
<protein>
    <submittedName>
        <fullName evidence="1">Prepilin peptidase</fullName>
    </submittedName>
</protein>
<gene>
    <name evidence="1" type="ORF">VIN01S_23890</name>
</gene>
<name>A0A4Y3HX20_9VIBR</name>
<organism evidence="1 2">
    <name type="scientific">Vibrio inusitatus NBRC 102082</name>
    <dbReference type="NCBI Taxonomy" id="1219070"/>
    <lineage>
        <taxon>Bacteria</taxon>
        <taxon>Pseudomonadati</taxon>
        <taxon>Pseudomonadota</taxon>
        <taxon>Gammaproteobacteria</taxon>
        <taxon>Vibrionales</taxon>
        <taxon>Vibrionaceae</taxon>
        <taxon>Vibrio</taxon>
    </lineage>
</organism>
<dbReference type="InterPro" id="IPR004027">
    <property type="entry name" value="SEC_C_motif"/>
</dbReference>
<dbReference type="PANTHER" id="PTHR33747">
    <property type="entry name" value="UPF0225 PROTEIN SCO1677"/>
    <property type="match status" value="1"/>
</dbReference>
<accession>A0A4Y3HX20</accession>
<keyword evidence="2" id="KW-1185">Reference proteome</keyword>
<dbReference type="OrthoDB" id="570299at2"/>
<dbReference type="Pfam" id="PF02810">
    <property type="entry name" value="SEC-C"/>
    <property type="match status" value="1"/>
</dbReference>
<evidence type="ECO:0000313" key="1">
    <source>
        <dbReference type="EMBL" id="GEA51585.1"/>
    </source>
</evidence>
<dbReference type="Proteomes" id="UP000318717">
    <property type="component" value="Unassembled WGS sequence"/>
</dbReference>
<dbReference type="SUPFAM" id="SSF103642">
    <property type="entry name" value="Sec-C motif"/>
    <property type="match status" value="1"/>
</dbReference>
<comment type="caution">
    <text evidence="1">The sequence shown here is derived from an EMBL/GenBank/DDBJ whole genome shotgun (WGS) entry which is preliminary data.</text>
</comment>